<protein>
    <submittedName>
        <fullName evidence="1">Uncharacterized protein</fullName>
    </submittedName>
</protein>
<evidence type="ECO:0000313" key="1">
    <source>
        <dbReference type="EMBL" id="TCQ70085.1"/>
    </source>
</evidence>
<dbReference type="EMBL" id="SLYQ01000013">
    <property type="protein sequence ID" value="TCQ70085.1"/>
    <property type="molecule type" value="Genomic_DNA"/>
</dbReference>
<evidence type="ECO:0000313" key="2">
    <source>
        <dbReference type="Proteomes" id="UP000295263"/>
    </source>
</evidence>
<dbReference type="RefSeq" id="WP_123710436.1">
    <property type="nucleotide sequence ID" value="NZ_SLYQ01000013.1"/>
</dbReference>
<accession>A0ABD7QCR8</accession>
<dbReference type="AlphaFoldDB" id="A0ABD7QCR8"/>
<name>A0ABD7QCR8_RAOOR</name>
<proteinExistence type="predicted"/>
<organism evidence="1 2">
    <name type="scientific">Raoultella ornithinolytica</name>
    <name type="common">Klebsiella ornithinolytica</name>
    <dbReference type="NCBI Taxonomy" id="54291"/>
    <lineage>
        <taxon>Bacteria</taxon>
        <taxon>Pseudomonadati</taxon>
        <taxon>Pseudomonadota</taxon>
        <taxon>Gammaproteobacteria</taxon>
        <taxon>Enterobacterales</taxon>
        <taxon>Enterobacteriaceae</taxon>
        <taxon>Klebsiella/Raoultella group</taxon>
        <taxon>Raoultella</taxon>
    </lineage>
</organism>
<sequence length="214" mass="24511">MSSLTRTLAWLELRNDAVFNKIPPDKYRYYLDGALAAGERAAAQYSGQSIRRLCDQHQVDVRIEPGEGLFFSMQFRAQFEYSQEKSLRRITLYQASLKSLEQSCKQAGYPMTLDDIIDIHLAHEFFHFLEHSQGQVVSAQLDKVCNIALGPFKRYSSIAATSEIAAHRFCQKLTGLNYFPTWFDYIWLEQSGKQTREQREALIATAGNEIAALR</sequence>
<reference evidence="1 2" key="1">
    <citation type="submission" date="2019-03" db="EMBL/GenBank/DDBJ databases">
        <title>Genomic analyses of the natural microbiome of Caenorhabditis elegans.</title>
        <authorList>
            <person name="Samuel B."/>
        </authorList>
    </citation>
    <scope>NUCLEOTIDE SEQUENCE [LARGE SCALE GENOMIC DNA]</scope>
    <source>
        <strain evidence="1 2">JUb54</strain>
    </source>
</reference>
<dbReference type="Proteomes" id="UP000295263">
    <property type="component" value="Unassembled WGS sequence"/>
</dbReference>
<comment type="caution">
    <text evidence="1">The sequence shown here is derived from an EMBL/GenBank/DDBJ whole genome shotgun (WGS) entry which is preliminary data.</text>
</comment>
<gene>
    <name evidence="1" type="ORF">EC841_11380</name>
</gene>